<evidence type="ECO:0000256" key="11">
    <source>
        <dbReference type="ARBA" id="ARBA00023157"/>
    </source>
</evidence>
<evidence type="ECO:0000256" key="8">
    <source>
        <dbReference type="ARBA" id="ARBA00022842"/>
    </source>
</evidence>
<dbReference type="InterPro" id="IPR021149">
    <property type="entry name" value="OligosaccharylTrfase_OST3/OST6"/>
</dbReference>
<dbReference type="EMBL" id="AFFK01018478">
    <property type="status" value="NOT_ANNOTATED_CDS"/>
    <property type="molecule type" value="Genomic_DNA"/>
</dbReference>
<comment type="pathway">
    <text evidence="12">Protein modification.</text>
</comment>
<dbReference type="HOGENOM" id="CLU_052855_0_0_1"/>
<keyword evidence="4" id="KW-0813">Transport</keyword>
<dbReference type="STRING" id="126957.T1IR65"/>
<keyword evidence="7" id="KW-0256">Endoplasmic reticulum</keyword>
<reference evidence="16" key="1">
    <citation type="submission" date="2011-05" db="EMBL/GenBank/DDBJ databases">
        <authorList>
            <person name="Richards S.R."/>
            <person name="Qu J."/>
            <person name="Jiang H."/>
            <person name="Jhangiani S.N."/>
            <person name="Agravi P."/>
            <person name="Goodspeed R."/>
            <person name="Gross S."/>
            <person name="Mandapat C."/>
            <person name="Jackson L."/>
            <person name="Mathew T."/>
            <person name="Pu L."/>
            <person name="Thornton R."/>
            <person name="Saada N."/>
            <person name="Wilczek-Boney K.B."/>
            <person name="Lee S."/>
            <person name="Kovar C."/>
            <person name="Wu Y."/>
            <person name="Scherer S.E."/>
            <person name="Worley K.C."/>
            <person name="Muzny D.M."/>
            <person name="Gibbs R."/>
        </authorList>
    </citation>
    <scope>NUCLEOTIDE SEQUENCE</scope>
    <source>
        <strain evidence="16">Brora</strain>
    </source>
</reference>
<dbReference type="InterPro" id="IPR036249">
    <property type="entry name" value="Thioredoxin-like_sf"/>
</dbReference>
<proteinExistence type="inferred from homology"/>
<keyword evidence="11" id="KW-1015">Disulfide bond</keyword>
<feature type="transmembrane region" description="Helical" evidence="13">
    <location>
        <begin position="297"/>
        <end position="317"/>
    </location>
</feature>
<dbReference type="eggNOG" id="KOG2603">
    <property type="taxonomic scope" value="Eukaryota"/>
</dbReference>
<reference evidence="15" key="2">
    <citation type="submission" date="2015-02" db="UniProtKB">
        <authorList>
            <consortium name="EnsemblMetazoa"/>
        </authorList>
    </citation>
    <scope>IDENTIFICATION</scope>
</reference>
<comment type="similarity">
    <text evidence="3">Belongs to the OST3/OST6 family.</text>
</comment>
<feature type="transmembrane region" description="Helical" evidence="13">
    <location>
        <begin position="266"/>
        <end position="285"/>
    </location>
</feature>
<keyword evidence="8" id="KW-0460">Magnesium</keyword>
<evidence type="ECO:0000256" key="6">
    <source>
        <dbReference type="ARBA" id="ARBA00022729"/>
    </source>
</evidence>
<dbReference type="GO" id="GO:0018279">
    <property type="term" value="P:protein N-linked glycosylation via asparagine"/>
    <property type="evidence" value="ECO:0007669"/>
    <property type="project" value="TreeGrafter"/>
</dbReference>
<evidence type="ECO:0000256" key="5">
    <source>
        <dbReference type="ARBA" id="ARBA00022692"/>
    </source>
</evidence>
<feature type="transmembrane region" description="Helical" evidence="13">
    <location>
        <begin position="214"/>
        <end position="233"/>
    </location>
</feature>
<keyword evidence="10 13" id="KW-0472">Membrane</keyword>
<evidence type="ECO:0000256" key="4">
    <source>
        <dbReference type="ARBA" id="ARBA00022448"/>
    </source>
</evidence>
<evidence type="ECO:0000256" key="3">
    <source>
        <dbReference type="ARBA" id="ARBA00009561"/>
    </source>
</evidence>
<evidence type="ECO:0000256" key="1">
    <source>
        <dbReference type="ARBA" id="ARBA00002791"/>
    </source>
</evidence>
<evidence type="ECO:0000256" key="13">
    <source>
        <dbReference type="SAM" id="Phobius"/>
    </source>
</evidence>
<sequence>MAGVCRLFLVTCFVLICFSDISRCNIKKKEIQTLNDRVQQLTDLVSKRSILRLNGDKFRQFVRANPRNYSMIVMFTALAAQRQCGICRHASDEFQIVANSFRYSQAYSSKLFFGMVDYDEGPDVFQSLKLNSAPVFMHFPAKGKPKKSDTMDIQRLGFGAEAIARWVNERTDIQVRIFRPPNYSGTVALFLLFALIGGLLYLRRNNLDFLYNKTTWAIIAMTFTFAMTSGQMWNHIRGPPFLHKSHSGHVSYVHGSSQGQFIIETYLVILLNMAVVFGMIAMCEAASSKGDIKKRRILTIAGLALATFFFSLILSIFKSKAHGYPYSFY</sequence>
<protein>
    <recommendedName>
        <fullName evidence="17">Magnesium transporter protein 1</fullName>
    </recommendedName>
</protein>
<name>T1IR65_STRMM</name>
<evidence type="ECO:0000256" key="7">
    <source>
        <dbReference type="ARBA" id="ARBA00022824"/>
    </source>
</evidence>
<organism evidence="15 16">
    <name type="scientific">Strigamia maritima</name>
    <name type="common">European centipede</name>
    <name type="synonym">Geophilus maritimus</name>
    <dbReference type="NCBI Taxonomy" id="126957"/>
    <lineage>
        <taxon>Eukaryota</taxon>
        <taxon>Metazoa</taxon>
        <taxon>Ecdysozoa</taxon>
        <taxon>Arthropoda</taxon>
        <taxon>Myriapoda</taxon>
        <taxon>Chilopoda</taxon>
        <taxon>Pleurostigmophora</taxon>
        <taxon>Geophilomorpha</taxon>
        <taxon>Linotaeniidae</taxon>
        <taxon>Strigamia</taxon>
    </lineage>
</organism>
<dbReference type="GO" id="GO:0008250">
    <property type="term" value="C:oligosaccharyltransferase complex"/>
    <property type="evidence" value="ECO:0007669"/>
    <property type="project" value="TreeGrafter"/>
</dbReference>
<keyword evidence="6 14" id="KW-0732">Signal</keyword>
<feature type="signal peptide" evidence="14">
    <location>
        <begin position="1"/>
        <end position="24"/>
    </location>
</feature>
<dbReference type="PhylomeDB" id="T1IR65"/>
<dbReference type="PANTHER" id="PTHR12692">
    <property type="entry name" value="DOLICHYL-DIPHOSPHOOLIGOSACCHARIDE--PROTEIN GLYCOSYLTRANSFERASE-RELATED"/>
    <property type="match status" value="1"/>
</dbReference>
<dbReference type="GO" id="GO:0015693">
    <property type="term" value="P:magnesium ion transport"/>
    <property type="evidence" value="ECO:0007669"/>
    <property type="project" value="UniProtKB-ARBA"/>
</dbReference>
<evidence type="ECO:0000256" key="9">
    <source>
        <dbReference type="ARBA" id="ARBA00022989"/>
    </source>
</evidence>
<dbReference type="FunFam" id="3.40.30.10:FF:000009">
    <property type="entry name" value="Tumor suppressor candidate 3"/>
    <property type="match status" value="1"/>
</dbReference>
<keyword evidence="9 13" id="KW-1133">Transmembrane helix</keyword>
<accession>T1IR65</accession>
<evidence type="ECO:0000256" key="14">
    <source>
        <dbReference type="SAM" id="SignalP"/>
    </source>
</evidence>
<dbReference type="AlphaFoldDB" id="T1IR65"/>
<keyword evidence="5 13" id="KW-0812">Transmembrane</keyword>
<dbReference type="PANTHER" id="PTHR12692:SF0">
    <property type="entry name" value="GH11935P"/>
    <property type="match status" value="1"/>
</dbReference>
<evidence type="ECO:0000313" key="16">
    <source>
        <dbReference type="Proteomes" id="UP000014500"/>
    </source>
</evidence>
<comment type="function">
    <text evidence="1">Subunit of the oligosaccharyl transferase (OST) complex that catalyzes the initial transfer of a defined glycan (Glc(3)Man(9)GlcNAc(2) in eukaryotes) from the lipid carrier dolichol-pyrophosphate to an asparagine residue within an Asn-X-Ser/Thr consensus motif in nascent polypeptide chains, the first step in protein N-glycosylation. N-glycosylation occurs cotranslationally and the complex associates with the Sec61 complex at the channel-forming translocon complex that mediates protein translocation across the endoplasmic reticulum (ER). All subunits are required for a maximal enzyme activity.</text>
</comment>
<dbReference type="SUPFAM" id="SSF52833">
    <property type="entry name" value="Thioredoxin-like"/>
    <property type="match status" value="1"/>
</dbReference>
<dbReference type="Pfam" id="PF04756">
    <property type="entry name" value="OST3_OST6"/>
    <property type="match status" value="1"/>
</dbReference>
<dbReference type="EnsemblMetazoa" id="SMAR003549-RA">
    <property type="protein sequence ID" value="SMAR003549-PA"/>
    <property type="gene ID" value="SMAR003549"/>
</dbReference>
<dbReference type="Proteomes" id="UP000014500">
    <property type="component" value="Unassembled WGS sequence"/>
</dbReference>
<feature type="transmembrane region" description="Helical" evidence="13">
    <location>
        <begin position="183"/>
        <end position="202"/>
    </location>
</feature>
<evidence type="ECO:0000256" key="2">
    <source>
        <dbReference type="ARBA" id="ARBA00004477"/>
    </source>
</evidence>
<evidence type="ECO:0000313" key="15">
    <source>
        <dbReference type="EnsemblMetazoa" id="SMAR003549-PA"/>
    </source>
</evidence>
<comment type="subcellular location">
    <subcellularLocation>
        <location evidence="2">Endoplasmic reticulum membrane</location>
        <topology evidence="2">Multi-pass membrane protein</topology>
    </subcellularLocation>
</comment>
<evidence type="ECO:0000256" key="12">
    <source>
        <dbReference type="ARBA" id="ARBA00043952"/>
    </source>
</evidence>
<feature type="chain" id="PRO_5004579440" description="Magnesium transporter protein 1" evidence="14">
    <location>
        <begin position="25"/>
        <end position="329"/>
    </location>
</feature>
<dbReference type="Gene3D" id="3.40.30.10">
    <property type="entry name" value="Glutaredoxin"/>
    <property type="match status" value="1"/>
</dbReference>
<evidence type="ECO:0000256" key="10">
    <source>
        <dbReference type="ARBA" id="ARBA00023136"/>
    </source>
</evidence>
<keyword evidence="16" id="KW-1185">Reference proteome</keyword>
<dbReference type="OMA" id="VLFGMYS"/>
<evidence type="ECO:0008006" key="17">
    <source>
        <dbReference type="Google" id="ProtNLM"/>
    </source>
</evidence>